<evidence type="ECO:0000313" key="3">
    <source>
        <dbReference type="Proteomes" id="UP000267096"/>
    </source>
</evidence>
<evidence type="ECO:0000313" key="4">
    <source>
        <dbReference type="WBParaSite" id="ASIM_0000728701-mRNA-1"/>
    </source>
</evidence>
<reference evidence="4" key="1">
    <citation type="submission" date="2017-02" db="UniProtKB">
        <authorList>
            <consortium name="WormBaseParasite"/>
        </authorList>
    </citation>
    <scope>IDENTIFICATION</scope>
</reference>
<keyword evidence="1" id="KW-1133">Transmembrane helix</keyword>
<accession>A0A0M3JI22</accession>
<keyword evidence="1" id="KW-0812">Transmembrane</keyword>
<name>A0A0M3JI22_ANISI</name>
<proteinExistence type="predicted"/>
<dbReference type="Gene3D" id="1.20.90.10">
    <property type="entry name" value="Phospholipase A2 domain"/>
    <property type="match status" value="1"/>
</dbReference>
<dbReference type="GO" id="GO:0050482">
    <property type="term" value="P:arachidonate secretion"/>
    <property type="evidence" value="ECO:0007669"/>
    <property type="project" value="InterPro"/>
</dbReference>
<organism evidence="4">
    <name type="scientific">Anisakis simplex</name>
    <name type="common">Herring worm</name>
    <dbReference type="NCBI Taxonomy" id="6269"/>
    <lineage>
        <taxon>Eukaryota</taxon>
        <taxon>Metazoa</taxon>
        <taxon>Ecdysozoa</taxon>
        <taxon>Nematoda</taxon>
        <taxon>Chromadorea</taxon>
        <taxon>Rhabditida</taxon>
        <taxon>Spirurina</taxon>
        <taxon>Ascaridomorpha</taxon>
        <taxon>Ascaridoidea</taxon>
        <taxon>Anisakidae</taxon>
        <taxon>Anisakis</taxon>
        <taxon>Anisakis simplex complex</taxon>
    </lineage>
</organism>
<dbReference type="GO" id="GO:0006644">
    <property type="term" value="P:phospholipid metabolic process"/>
    <property type="evidence" value="ECO:0007669"/>
    <property type="project" value="InterPro"/>
</dbReference>
<keyword evidence="1" id="KW-0472">Membrane</keyword>
<evidence type="ECO:0000256" key="1">
    <source>
        <dbReference type="SAM" id="Phobius"/>
    </source>
</evidence>
<sequence length="74" mass="8163">MDSQDFFQGLIMLHFVLGFAVLLCTVSSFEIPDNVLWNINGMAHCLLHHDGLPYYGYGCYCGFGDSGTPIDGID</sequence>
<dbReference type="InterPro" id="IPR036444">
    <property type="entry name" value="PLipase_A2_dom_sf"/>
</dbReference>
<dbReference type="GO" id="GO:0004623">
    <property type="term" value="F:phospholipase A2 activity"/>
    <property type="evidence" value="ECO:0007669"/>
    <property type="project" value="InterPro"/>
</dbReference>
<protein>
    <submittedName>
        <fullName evidence="4">PA2c domain-containing protein</fullName>
    </submittedName>
</protein>
<gene>
    <name evidence="2" type="ORF">ASIM_LOCUS7054</name>
</gene>
<keyword evidence="3" id="KW-1185">Reference proteome</keyword>
<dbReference type="SUPFAM" id="SSF48619">
    <property type="entry name" value="Phospholipase A2, PLA2"/>
    <property type="match status" value="1"/>
</dbReference>
<feature type="transmembrane region" description="Helical" evidence="1">
    <location>
        <begin position="6"/>
        <end position="26"/>
    </location>
</feature>
<dbReference type="AlphaFoldDB" id="A0A0M3JI22"/>
<dbReference type="WBParaSite" id="ASIM_0000728701-mRNA-1">
    <property type="protein sequence ID" value="ASIM_0000728701-mRNA-1"/>
    <property type="gene ID" value="ASIM_0000728701"/>
</dbReference>
<dbReference type="EMBL" id="UYRR01016391">
    <property type="protein sequence ID" value="VDK28409.1"/>
    <property type="molecule type" value="Genomic_DNA"/>
</dbReference>
<evidence type="ECO:0000313" key="2">
    <source>
        <dbReference type="EMBL" id="VDK28409.1"/>
    </source>
</evidence>
<reference evidence="2 3" key="2">
    <citation type="submission" date="2018-11" db="EMBL/GenBank/DDBJ databases">
        <authorList>
            <consortium name="Pathogen Informatics"/>
        </authorList>
    </citation>
    <scope>NUCLEOTIDE SEQUENCE [LARGE SCALE GENOMIC DNA]</scope>
</reference>
<dbReference type="Proteomes" id="UP000267096">
    <property type="component" value="Unassembled WGS sequence"/>
</dbReference>